<gene>
    <name evidence="5" type="ORF">LCGC14_0303760</name>
</gene>
<evidence type="ECO:0000256" key="2">
    <source>
        <dbReference type="ARBA" id="ARBA00022490"/>
    </source>
</evidence>
<feature type="domain" description="HPr" evidence="4">
    <location>
        <begin position="3"/>
        <end position="90"/>
    </location>
</feature>
<evidence type="ECO:0000256" key="3">
    <source>
        <dbReference type="ARBA" id="ARBA00022683"/>
    </source>
</evidence>
<comment type="subcellular location">
    <subcellularLocation>
        <location evidence="1">Cytoplasm</location>
    </subcellularLocation>
</comment>
<organism evidence="5">
    <name type="scientific">marine sediment metagenome</name>
    <dbReference type="NCBI Taxonomy" id="412755"/>
    <lineage>
        <taxon>unclassified sequences</taxon>
        <taxon>metagenomes</taxon>
        <taxon>ecological metagenomes</taxon>
    </lineage>
</organism>
<keyword evidence="2" id="KW-0963">Cytoplasm</keyword>
<reference evidence="5" key="1">
    <citation type="journal article" date="2015" name="Nature">
        <title>Complex archaea that bridge the gap between prokaryotes and eukaryotes.</title>
        <authorList>
            <person name="Spang A."/>
            <person name="Saw J.H."/>
            <person name="Jorgensen S.L."/>
            <person name="Zaremba-Niedzwiedzka K."/>
            <person name="Martijn J."/>
            <person name="Lind A.E."/>
            <person name="van Eijk R."/>
            <person name="Schleper C."/>
            <person name="Guy L."/>
            <person name="Ettema T.J."/>
        </authorList>
    </citation>
    <scope>NUCLEOTIDE SEQUENCE</scope>
</reference>
<dbReference type="InterPro" id="IPR050399">
    <property type="entry name" value="HPr"/>
</dbReference>
<accession>A0A0F9WB33</accession>
<dbReference type="InterPro" id="IPR000032">
    <property type="entry name" value="HPr-like"/>
</dbReference>
<dbReference type="PRINTS" id="PR00107">
    <property type="entry name" value="PHOSPHOCPHPR"/>
</dbReference>
<dbReference type="InterPro" id="IPR035895">
    <property type="entry name" value="HPr-like_sf"/>
</dbReference>
<dbReference type="PROSITE" id="PS00369">
    <property type="entry name" value="PTS_HPR_HIS"/>
    <property type="match status" value="1"/>
</dbReference>
<dbReference type="AlphaFoldDB" id="A0A0F9WB33"/>
<evidence type="ECO:0000313" key="5">
    <source>
        <dbReference type="EMBL" id="KKN82961.1"/>
    </source>
</evidence>
<protein>
    <recommendedName>
        <fullName evidence="4">HPr domain-containing protein</fullName>
    </recommendedName>
</protein>
<dbReference type="NCBIfam" id="TIGR01003">
    <property type="entry name" value="PTS_HPr_family"/>
    <property type="match status" value="1"/>
</dbReference>
<dbReference type="Pfam" id="PF00381">
    <property type="entry name" value="PTS-HPr"/>
    <property type="match status" value="1"/>
</dbReference>
<name>A0A0F9WB33_9ZZZZ</name>
<evidence type="ECO:0000256" key="1">
    <source>
        <dbReference type="ARBA" id="ARBA00004496"/>
    </source>
</evidence>
<proteinExistence type="predicted"/>
<dbReference type="CDD" id="cd00367">
    <property type="entry name" value="PTS-HPr_like"/>
    <property type="match status" value="1"/>
</dbReference>
<dbReference type="PANTHER" id="PTHR33705">
    <property type="entry name" value="PHOSPHOCARRIER PROTEIN HPR"/>
    <property type="match status" value="1"/>
</dbReference>
<evidence type="ECO:0000259" key="4">
    <source>
        <dbReference type="PROSITE" id="PS51350"/>
    </source>
</evidence>
<keyword evidence="3" id="KW-0598">Phosphotransferase system</keyword>
<dbReference type="Gene3D" id="3.30.1340.10">
    <property type="entry name" value="HPr-like"/>
    <property type="match status" value="1"/>
</dbReference>
<dbReference type="PANTHER" id="PTHR33705:SF2">
    <property type="entry name" value="PHOSPHOCARRIER PROTEIN NPR"/>
    <property type="match status" value="1"/>
</dbReference>
<dbReference type="GO" id="GO:0009401">
    <property type="term" value="P:phosphoenolpyruvate-dependent sugar phosphotransferase system"/>
    <property type="evidence" value="ECO:0007669"/>
    <property type="project" value="UniProtKB-KW"/>
</dbReference>
<sequence>MPIVKKEIEVPNKYGLHARPAMQLVELANSYQSKIEVSNDTLTIDAKSIMSVMRLAAAKGTKLTIVCDGEDAEEAATAMIGLITAGFGEMESPQA</sequence>
<dbReference type="PROSITE" id="PS51350">
    <property type="entry name" value="PTS_HPR_DOM"/>
    <property type="match status" value="1"/>
</dbReference>
<dbReference type="GO" id="GO:0005737">
    <property type="term" value="C:cytoplasm"/>
    <property type="evidence" value="ECO:0007669"/>
    <property type="project" value="UniProtKB-SubCell"/>
</dbReference>
<dbReference type="EMBL" id="LAZR01000192">
    <property type="protein sequence ID" value="KKN82961.1"/>
    <property type="molecule type" value="Genomic_DNA"/>
</dbReference>
<comment type="caution">
    <text evidence="5">The sequence shown here is derived from an EMBL/GenBank/DDBJ whole genome shotgun (WGS) entry which is preliminary data.</text>
</comment>
<dbReference type="InterPro" id="IPR001020">
    <property type="entry name" value="PTS_HPr_His_P_site"/>
</dbReference>
<dbReference type="SUPFAM" id="SSF55594">
    <property type="entry name" value="HPr-like"/>
    <property type="match status" value="1"/>
</dbReference>